<feature type="compositionally biased region" description="Polar residues" evidence="1">
    <location>
        <begin position="114"/>
        <end position="127"/>
    </location>
</feature>
<feature type="compositionally biased region" description="Polar residues" evidence="1">
    <location>
        <begin position="34"/>
        <end position="44"/>
    </location>
</feature>
<evidence type="ECO:0000313" key="3">
    <source>
        <dbReference type="Proteomes" id="UP000027222"/>
    </source>
</evidence>
<proteinExistence type="predicted"/>
<name>A0A067S6J4_GALM3</name>
<accession>A0A067S6J4</accession>
<dbReference type="Proteomes" id="UP000027222">
    <property type="component" value="Unassembled WGS sequence"/>
</dbReference>
<gene>
    <name evidence="2" type="ORF">GALMADRAFT_1152566</name>
</gene>
<reference evidence="3" key="1">
    <citation type="journal article" date="2014" name="Proc. Natl. Acad. Sci. U.S.A.">
        <title>Extensive sampling of basidiomycete genomes demonstrates inadequacy of the white-rot/brown-rot paradigm for wood decay fungi.</title>
        <authorList>
            <person name="Riley R."/>
            <person name="Salamov A.A."/>
            <person name="Brown D.W."/>
            <person name="Nagy L.G."/>
            <person name="Floudas D."/>
            <person name="Held B.W."/>
            <person name="Levasseur A."/>
            <person name="Lombard V."/>
            <person name="Morin E."/>
            <person name="Otillar R."/>
            <person name="Lindquist E.A."/>
            <person name="Sun H."/>
            <person name="LaButti K.M."/>
            <person name="Schmutz J."/>
            <person name="Jabbour D."/>
            <person name="Luo H."/>
            <person name="Baker S.E."/>
            <person name="Pisabarro A.G."/>
            <person name="Walton J.D."/>
            <person name="Blanchette R.A."/>
            <person name="Henrissat B."/>
            <person name="Martin F."/>
            <person name="Cullen D."/>
            <person name="Hibbett D.S."/>
            <person name="Grigoriev I.V."/>
        </authorList>
    </citation>
    <scope>NUCLEOTIDE SEQUENCE [LARGE SCALE GENOMIC DNA]</scope>
    <source>
        <strain evidence="3">CBS 339.88</strain>
    </source>
</reference>
<evidence type="ECO:0000256" key="1">
    <source>
        <dbReference type="SAM" id="MobiDB-lite"/>
    </source>
</evidence>
<sequence length="168" mass="18496">MMIRFVRVIVLGKAKKKPSQPVKPTHDKARFTPNALTWQDNVHSQAEETELSSEKPEDNAEDNRGGGALCLYPVSPLFVHLALFGCQPGASLTLSTQANVPLSIHPSPNLPPISFSSSHQPSHATKSLSKHKEQKITGCEPHILKRQYLRTIAIVCQTQTNNRDNSAL</sequence>
<keyword evidence="3" id="KW-1185">Reference proteome</keyword>
<feature type="region of interest" description="Disordered" evidence="1">
    <location>
        <begin position="16"/>
        <end position="63"/>
    </location>
</feature>
<feature type="region of interest" description="Disordered" evidence="1">
    <location>
        <begin position="111"/>
        <end position="134"/>
    </location>
</feature>
<feature type="compositionally biased region" description="Basic and acidic residues" evidence="1">
    <location>
        <begin position="52"/>
        <end position="63"/>
    </location>
</feature>
<dbReference type="EMBL" id="KL142423">
    <property type="protein sequence ID" value="KDR66455.1"/>
    <property type="molecule type" value="Genomic_DNA"/>
</dbReference>
<dbReference type="AlphaFoldDB" id="A0A067S6J4"/>
<evidence type="ECO:0000313" key="2">
    <source>
        <dbReference type="EMBL" id="KDR66455.1"/>
    </source>
</evidence>
<protein>
    <submittedName>
        <fullName evidence="2">Uncharacterized protein</fullName>
    </submittedName>
</protein>
<organism evidence="2 3">
    <name type="scientific">Galerina marginata (strain CBS 339.88)</name>
    <dbReference type="NCBI Taxonomy" id="685588"/>
    <lineage>
        <taxon>Eukaryota</taxon>
        <taxon>Fungi</taxon>
        <taxon>Dikarya</taxon>
        <taxon>Basidiomycota</taxon>
        <taxon>Agaricomycotina</taxon>
        <taxon>Agaricomycetes</taxon>
        <taxon>Agaricomycetidae</taxon>
        <taxon>Agaricales</taxon>
        <taxon>Agaricineae</taxon>
        <taxon>Strophariaceae</taxon>
        <taxon>Galerina</taxon>
    </lineage>
</organism>
<dbReference type="HOGENOM" id="CLU_1586604_0_0_1"/>